<dbReference type="PRINTS" id="PR00385">
    <property type="entry name" value="P450"/>
</dbReference>
<evidence type="ECO:0000256" key="6">
    <source>
        <dbReference type="ARBA" id="ARBA00022643"/>
    </source>
</evidence>
<dbReference type="GO" id="GO:0005506">
    <property type="term" value="F:iron ion binding"/>
    <property type="evidence" value="ECO:0007669"/>
    <property type="project" value="UniProtKB-UniRule"/>
</dbReference>
<organism evidence="19 20">
    <name type="scientific">Lasiosphaeria ovina</name>
    <dbReference type="NCBI Taxonomy" id="92902"/>
    <lineage>
        <taxon>Eukaryota</taxon>
        <taxon>Fungi</taxon>
        <taxon>Dikarya</taxon>
        <taxon>Ascomycota</taxon>
        <taxon>Pezizomycotina</taxon>
        <taxon>Sordariomycetes</taxon>
        <taxon>Sordariomycetidae</taxon>
        <taxon>Sordariales</taxon>
        <taxon>Lasiosphaeriaceae</taxon>
        <taxon>Lasiosphaeria</taxon>
    </lineage>
</organism>
<feature type="compositionally biased region" description="Basic and acidic residues" evidence="16">
    <location>
        <begin position="15"/>
        <end position="25"/>
    </location>
</feature>
<evidence type="ECO:0000256" key="8">
    <source>
        <dbReference type="ARBA" id="ARBA00022827"/>
    </source>
</evidence>
<evidence type="ECO:0000256" key="16">
    <source>
        <dbReference type="SAM" id="MobiDB-lite"/>
    </source>
</evidence>
<dbReference type="Pfam" id="PF00258">
    <property type="entry name" value="Flavodoxin_1"/>
    <property type="match status" value="1"/>
</dbReference>
<dbReference type="InterPro" id="IPR036396">
    <property type="entry name" value="Cyt_P450_sf"/>
</dbReference>
<dbReference type="InterPro" id="IPR001128">
    <property type="entry name" value="Cyt_P450"/>
</dbReference>
<feature type="domain" description="FAD-binding FR-type" evidence="18">
    <location>
        <begin position="672"/>
        <end position="968"/>
    </location>
</feature>
<feature type="compositionally biased region" description="Polar residues" evidence="16">
    <location>
        <begin position="511"/>
        <end position="521"/>
    </location>
</feature>
<keyword evidence="4 14" id="KW-0349">Heme</keyword>
<dbReference type="InterPro" id="IPR023206">
    <property type="entry name" value="Bifunctional_P450_P450_red"/>
</dbReference>
<feature type="region of interest" description="Disordered" evidence="16">
    <location>
        <begin position="1"/>
        <end position="40"/>
    </location>
</feature>
<feature type="binding site" description="axial binding residue" evidence="15">
    <location>
        <position position="435"/>
    </location>
    <ligand>
        <name>heme</name>
        <dbReference type="ChEBI" id="CHEBI:30413"/>
    </ligand>
    <ligandPart>
        <name>Fe</name>
        <dbReference type="ChEBI" id="CHEBI:18248"/>
    </ligandPart>
</feature>
<feature type="region of interest" description="Disordered" evidence="16">
    <location>
        <begin position="497"/>
        <end position="526"/>
    </location>
</feature>
<dbReference type="Gene3D" id="2.40.30.10">
    <property type="entry name" value="Translation factors"/>
    <property type="match status" value="1"/>
</dbReference>
<dbReference type="GO" id="GO:0003958">
    <property type="term" value="F:NADPH-hemoprotein reductase activity"/>
    <property type="evidence" value="ECO:0007669"/>
    <property type="project" value="UniProtKB-UniRule"/>
</dbReference>
<evidence type="ECO:0000256" key="15">
    <source>
        <dbReference type="PIRSR" id="PIRSR000209-1"/>
    </source>
</evidence>
<accession>A0AAE0TXZ5</accession>
<keyword evidence="3 14" id="KW-0813">Transport</keyword>
<keyword evidence="7 14" id="KW-0479">Metal-binding</keyword>
<dbReference type="PROSITE" id="PS00086">
    <property type="entry name" value="CYTOCHROME_P450"/>
    <property type="match status" value="1"/>
</dbReference>
<dbReference type="SUPFAM" id="SSF52343">
    <property type="entry name" value="Ferredoxin reductase-like, C-terminal NADP-linked domain"/>
    <property type="match status" value="1"/>
</dbReference>
<dbReference type="EC" id="1.6.2.4" evidence="14"/>
<dbReference type="GO" id="GO:0005829">
    <property type="term" value="C:cytosol"/>
    <property type="evidence" value="ECO:0007669"/>
    <property type="project" value="TreeGrafter"/>
</dbReference>
<evidence type="ECO:0000256" key="11">
    <source>
        <dbReference type="ARBA" id="ARBA00023002"/>
    </source>
</evidence>
<dbReference type="Gene3D" id="1.20.990.10">
    <property type="entry name" value="NADPH-cytochrome p450 Reductase, Chain A, domain 3"/>
    <property type="match status" value="1"/>
</dbReference>
<name>A0AAE0TXZ5_9PEZI</name>
<dbReference type="SUPFAM" id="SSF48264">
    <property type="entry name" value="Cytochrome P450"/>
    <property type="match status" value="1"/>
</dbReference>
<dbReference type="Gene3D" id="3.40.50.360">
    <property type="match status" value="1"/>
</dbReference>
<dbReference type="Pfam" id="PF00175">
    <property type="entry name" value="NAD_binding_1"/>
    <property type="match status" value="1"/>
</dbReference>
<comment type="caution">
    <text evidence="19">The sequence shown here is derived from an EMBL/GenBank/DDBJ whole genome shotgun (WGS) entry which is preliminary data.</text>
</comment>
<keyword evidence="10 14" id="KW-0249">Electron transport</keyword>
<feature type="region of interest" description="Disordered" evidence="16">
    <location>
        <begin position="1046"/>
        <end position="1067"/>
    </location>
</feature>
<dbReference type="SUPFAM" id="SSF52218">
    <property type="entry name" value="Flavoproteins"/>
    <property type="match status" value="1"/>
</dbReference>
<dbReference type="AlphaFoldDB" id="A0AAE0TXZ5"/>
<dbReference type="GO" id="GO:0020037">
    <property type="term" value="F:heme binding"/>
    <property type="evidence" value="ECO:0007669"/>
    <property type="project" value="UniProtKB-UniRule"/>
</dbReference>
<dbReference type="GO" id="GO:0070330">
    <property type="term" value="F:aromatase activity"/>
    <property type="evidence" value="ECO:0007669"/>
    <property type="project" value="UniProtKB-UniRule"/>
</dbReference>
<evidence type="ECO:0000256" key="13">
    <source>
        <dbReference type="ARBA" id="ARBA00023033"/>
    </source>
</evidence>
<dbReference type="Pfam" id="PF00067">
    <property type="entry name" value="p450"/>
    <property type="match status" value="1"/>
</dbReference>
<dbReference type="InterPro" id="IPR001433">
    <property type="entry name" value="OxRdtase_FAD/NAD-bd"/>
</dbReference>
<dbReference type="Proteomes" id="UP001287356">
    <property type="component" value="Unassembled WGS sequence"/>
</dbReference>
<keyword evidence="12 14" id="KW-0408">Iron</keyword>
<dbReference type="InterPro" id="IPR017938">
    <property type="entry name" value="Riboflavin_synthase-like_b-brl"/>
</dbReference>
<dbReference type="CDD" id="cd06206">
    <property type="entry name" value="bifunctional_CYPOR"/>
    <property type="match status" value="1"/>
</dbReference>
<evidence type="ECO:0000256" key="12">
    <source>
        <dbReference type="ARBA" id="ARBA00023004"/>
    </source>
</evidence>
<keyword evidence="6 14" id="KW-0288">FMN</keyword>
<dbReference type="InterPro" id="IPR017972">
    <property type="entry name" value="Cyt_P450_CS"/>
</dbReference>
<comment type="catalytic activity">
    <reaction evidence="14">
        <text>an organic molecule + reduced [NADPH--hemoprotein reductase] + O2 = an alcohol + oxidized [NADPH--hemoprotein reductase] + H2O + H(+)</text>
        <dbReference type="Rhea" id="RHEA:17149"/>
        <dbReference type="Rhea" id="RHEA-COMP:11964"/>
        <dbReference type="Rhea" id="RHEA-COMP:11965"/>
        <dbReference type="ChEBI" id="CHEBI:15377"/>
        <dbReference type="ChEBI" id="CHEBI:15378"/>
        <dbReference type="ChEBI" id="CHEBI:15379"/>
        <dbReference type="ChEBI" id="CHEBI:30879"/>
        <dbReference type="ChEBI" id="CHEBI:57618"/>
        <dbReference type="ChEBI" id="CHEBI:58210"/>
        <dbReference type="ChEBI" id="CHEBI:142491"/>
        <dbReference type="EC" id="1.14.14.1"/>
    </reaction>
</comment>
<dbReference type="InterPro" id="IPR002401">
    <property type="entry name" value="Cyt_P450_E_grp-I"/>
</dbReference>
<keyword evidence="13 14" id="KW-0503">Monooxygenase</keyword>
<proteinExistence type="inferred from homology"/>
<sequence length="1146" mass="125322">MSCPFHHPSPPLAKPQEEHPPKVDADADVGEGEPIPHPPEKWLVGNIQELDPSFAVSSFWRLAEIYGPIFSLNLVSRKVVIVSNFELINEVCDDSRFEKFVSGPQESVRVFVKNGLFTSYSDEEEWGIAHRTLLPVFGPIHVRQMYSQMMDILSQMVLRWDRFGPDNRINCTDEFTRLAFDVIGLCAFNFRFNAFYGDDIPLFAKQMAETLVEAGKRSSRLCIENQLRFQSKNHMMDNIHAMWKVCDDIVAERKANPRPDVNDILNVMLHAKDPVTGKGFTDENIRYQMATFLVAGHDTSAGTLNFLWYNLLQHPEALQKCYAEVDAVLGDRPLELDDVSKLKYIEASIRETLRYLGPIPALTRHAKGGKTVLLGGKYKVGPSDAVIVNLKGLHHDPAVWGDDVNEFKPERFLDGGFERLPPNAWRPFGTGVRSCIGRYLAEQEITMAVALILQRFVIEAADPDYQLKVKPTLTIKPDGFFIKARRRPGKGHLFTFTFTGGPAPAPHPPADTSSKPDANSGSGSGSGKPMAIYYGGNTGTCKSFGEDLETAAPNYGLAVPLQVQSLDDAVENLPRGRPVVIIASSFEGLPADNARNFVAWLEARAAAPGNSTLLAGVEYTVFGAGNRDWAATFHRVPRLIDGLLEQLGATRLFPAGFVDAGRDIVGPFEEWKAGLFARLREVGGVTAAVKTDEMRVDISHPDTPSKLAGEPVSEGLVLLNKVLAEQGVGPEKRQMDVLLPPGVEYRSGDYLAVQPFNPRESVARVLNRFGLHPDDLATVTGTTKEHLKSPAGNPVSVYELISTRVELATPASQRQVATLASLSQSADAERLGALASDDTLYSKEVLGKRFSIIDLLEDFPSCALSFASYLDMLSPLAPRQYSISSSPLAQQAVPAASTAFSVSSSSSQDNKASLTATLTYDVYSGPSLSHPPVPFRGVASSYLASLLPGSRLRCFVRGTNAAAKFRLPADPTAPVIMVAAGTGIAPMRAFIQDRAAIASARPGGARAVLGPAFLYYGCRDHASDFLYADELAAWQAQGVVTVRVAFSRNPPPTSPTSSSPSEDGGQYAQGHVDELLWRDRDVLRPLFHDHADARILVCGSAARLSRTTAETCLKIYQEAHPDQTRAQAEVWLQRQKEDRYVSDVFG</sequence>
<dbReference type="PROSITE" id="PS51384">
    <property type="entry name" value="FAD_FR"/>
    <property type="match status" value="1"/>
</dbReference>
<dbReference type="EMBL" id="JAULSN010000001">
    <property type="protein sequence ID" value="KAK3383753.1"/>
    <property type="molecule type" value="Genomic_DNA"/>
</dbReference>
<dbReference type="InterPro" id="IPR023173">
    <property type="entry name" value="NADPH_Cyt_P450_Rdtase_alpha"/>
</dbReference>
<gene>
    <name evidence="19" type="ORF">B0T24DRAFT_61282</name>
</gene>
<dbReference type="Pfam" id="PF00667">
    <property type="entry name" value="FAD_binding_1"/>
    <property type="match status" value="1"/>
</dbReference>
<dbReference type="SUPFAM" id="SSF63380">
    <property type="entry name" value="Riboflavin synthase domain-like"/>
    <property type="match status" value="1"/>
</dbReference>
<dbReference type="PANTHER" id="PTHR19384:SF127">
    <property type="entry name" value="BIFUNCTIONAL CYTOCHROME P450_NADPH--P450 REDUCTASE"/>
    <property type="match status" value="1"/>
</dbReference>
<evidence type="ECO:0000256" key="9">
    <source>
        <dbReference type="ARBA" id="ARBA00022857"/>
    </source>
</evidence>
<comment type="catalytic activity">
    <reaction evidence="14">
        <text>2 oxidized [cytochrome P450] + NADPH = 2 reduced [cytochrome P450] + NADP(+) + H(+)</text>
        <dbReference type="Rhea" id="RHEA:24040"/>
        <dbReference type="Rhea" id="RHEA-COMP:14627"/>
        <dbReference type="Rhea" id="RHEA-COMP:14628"/>
        <dbReference type="ChEBI" id="CHEBI:15378"/>
        <dbReference type="ChEBI" id="CHEBI:55376"/>
        <dbReference type="ChEBI" id="CHEBI:57783"/>
        <dbReference type="ChEBI" id="CHEBI:58349"/>
        <dbReference type="ChEBI" id="CHEBI:60344"/>
        <dbReference type="EC" id="1.6.2.4"/>
    </reaction>
</comment>
<dbReference type="GO" id="GO:0050660">
    <property type="term" value="F:flavin adenine dinucleotide binding"/>
    <property type="evidence" value="ECO:0007669"/>
    <property type="project" value="TreeGrafter"/>
</dbReference>
<keyword evidence="20" id="KW-1185">Reference proteome</keyword>
<dbReference type="InterPro" id="IPR029039">
    <property type="entry name" value="Flavoprotein-like_sf"/>
</dbReference>
<dbReference type="Gene3D" id="1.10.630.10">
    <property type="entry name" value="Cytochrome P450"/>
    <property type="match status" value="1"/>
</dbReference>
<comment type="cofactor">
    <cofactor evidence="1 14 15">
        <name>heme</name>
        <dbReference type="ChEBI" id="CHEBI:30413"/>
    </cofactor>
</comment>
<dbReference type="EC" id="1.14.14.1" evidence="14"/>
<dbReference type="InterPro" id="IPR003097">
    <property type="entry name" value="CysJ-like_FAD-binding"/>
</dbReference>
<keyword evidence="9 14" id="KW-0521">NADP</keyword>
<evidence type="ECO:0000313" key="19">
    <source>
        <dbReference type="EMBL" id="KAK3383753.1"/>
    </source>
</evidence>
<keyword evidence="8 14" id="KW-0274">FAD</keyword>
<dbReference type="InterPro" id="IPR008254">
    <property type="entry name" value="Flavodoxin/NO_synth"/>
</dbReference>
<evidence type="ECO:0000256" key="14">
    <source>
        <dbReference type="PIRNR" id="PIRNR000209"/>
    </source>
</evidence>
<dbReference type="CDD" id="cd11068">
    <property type="entry name" value="CYP120A1"/>
    <property type="match status" value="1"/>
</dbReference>
<keyword evidence="5 14" id="KW-0285">Flavoprotein</keyword>
<reference evidence="19" key="1">
    <citation type="journal article" date="2023" name="Mol. Phylogenet. Evol.">
        <title>Genome-scale phylogeny and comparative genomics of the fungal order Sordariales.</title>
        <authorList>
            <person name="Hensen N."/>
            <person name="Bonometti L."/>
            <person name="Westerberg I."/>
            <person name="Brannstrom I.O."/>
            <person name="Guillou S."/>
            <person name="Cros-Aarteil S."/>
            <person name="Calhoun S."/>
            <person name="Haridas S."/>
            <person name="Kuo A."/>
            <person name="Mondo S."/>
            <person name="Pangilinan J."/>
            <person name="Riley R."/>
            <person name="LaButti K."/>
            <person name="Andreopoulos B."/>
            <person name="Lipzen A."/>
            <person name="Chen C."/>
            <person name="Yan M."/>
            <person name="Daum C."/>
            <person name="Ng V."/>
            <person name="Clum A."/>
            <person name="Steindorff A."/>
            <person name="Ohm R.A."/>
            <person name="Martin F."/>
            <person name="Silar P."/>
            <person name="Natvig D.O."/>
            <person name="Lalanne C."/>
            <person name="Gautier V."/>
            <person name="Ament-Velasquez S.L."/>
            <person name="Kruys A."/>
            <person name="Hutchinson M.I."/>
            <person name="Powell A.J."/>
            <person name="Barry K."/>
            <person name="Miller A.N."/>
            <person name="Grigoriev I.V."/>
            <person name="Debuchy R."/>
            <person name="Gladieux P."/>
            <person name="Hiltunen Thoren M."/>
            <person name="Johannesson H."/>
        </authorList>
    </citation>
    <scope>NUCLEOTIDE SEQUENCE</scope>
    <source>
        <strain evidence="19">CBS 958.72</strain>
    </source>
</reference>
<evidence type="ECO:0000259" key="18">
    <source>
        <dbReference type="PROSITE" id="PS51384"/>
    </source>
</evidence>
<keyword evidence="11 14" id="KW-0560">Oxidoreductase</keyword>
<dbReference type="GO" id="GO:0010181">
    <property type="term" value="F:FMN binding"/>
    <property type="evidence" value="ECO:0007669"/>
    <property type="project" value="UniProtKB-UniRule"/>
</dbReference>
<dbReference type="PIRSF" id="PIRSF000209">
    <property type="entry name" value="Bifunctional_P450_P450R"/>
    <property type="match status" value="1"/>
</dbReference>
<dbReference type="PRINTS" id="PR00463">
    <property type="entry name" value="EP450I"/>
</dbReference>
<dbReference type="InterPro" id="IPR017927">
    <property type="entry name" value="FAD-bd_FR_type"/>
</dbReference>
<evidence type="ECO:0000256" key="5">
    <source>
        <dbReference type="ARBA" id="ARBA00022630"/>
    </source>
</evidence>
<evidence type="ECO:0000313" key="20">
    <source>
        <dbReference type="Proteomes" id="UP001287356"/>
    </source>
</evidence>
<evidence type="ECO:0000256" key="1">
    <source>
        <dbReference type="ARBA" id="ARBA00001971"/>
    </source>
</evidence>
<evidence type="ECO:0000259" key="17">
    <source>
        <dbReference type="PROSITE" id="PS50902"/>
    </source>
</evidence>
<comment type="similarity">
    <text evidence="2 14">In the N-terminal section; belongs to the cytochrome P450 family.</text>
</comment>
<evidence type="ECO:0000256" key="10">
    <source>
        <dbReference type="ARBA" id="ARBA00022982"/>
    </source>
</evidence>
<dbReference type="Gene3D" id="3.40.50.80">
    <property type="entry name" value="Nucleotide-binding domain of ferredoxin-NADP reductase (FNR) module"/>
    <property type="match status" value="1"/>
</dbReference>
<feature type="domain" description="Flavodoxin-like" evidence="17">
    <location>
        <begin position="530"/>
        <end position="676"/>
    </location>
</feature>
<evidence type="ECO:0000256" key="7">
    <source>
        <dbReference type="ARBA" id="ARBA00022723"/>
    </source>
</evidence>
<reference evidence="19" key="2">
    <citation type="submission" date="2023-06" db="EMBL/GenBank/DDBJ databases">
        <authorList>
            <consortium name="Lawrence Berkeley National Laboratory"/>
            <person name="Haridas S."/>
            <person name="Hensen N."/>
            <person name="Bonometti L."/>
            <person name="Westerberg I."/>
            <person name="Brannstrom I.O."/>
            <person name="Guillou S."/>
            <person name="Cros-Aarteil S."/>
            <person name="Calhoun S."/>
            <person name="Kuo A."/>
            <person name="Mondo S."/>
            <person name="Pangilinan J."/>
            <person name="Riley R."/>
            <person name="Labutti K."/>
            <person name="Andreopoulos B."/>
            <person name="Lipzen A."/>
            <person name="Chen C."/>
            <person name="Yanf M."/>
            <person name="Daum C."/>
            <person name="Ng V."/>
            <person name="Clum A."/>
            <person name="Steindorff A."/>
            <person name="Ohm R."/>
            <person name="Martin F."/>
            <person name="Silar P."/>
            <person name="Natvig D."/>
            <person name="Lalanne C."/>
            <person name="Gautier V."/>
            <person name="Ament-Velasquez S.L."/>
            <person name="Kruys A."/>
            <person name="Hutchinson M.I."/>
            <person name="Powell A.J."/>
            <person name="Barry K."/>
            <person name="Miller A.N."/>
            <person name="Grigoriev I.V."/>
            <person name="Debuchy R."/>
            <person name="Gladieux P."/>
            <person name="Thoren M.H."/>
            <person name="Johannesson H."/>
        </authorList>
    </citation>
    <scope>NUCLEOTIDE SEQUENCE</scope>
    <source>
        <strain evidence="19">CBS 958.72</strain>
    </source>
</reference>
<dbReference type="InterPro" id="IPR039261">
    <property type="entry name" value="FNR_nucleotide-bd"/>
</dbReference>
<evidence type="ECO:0000256" key="4">
    <source>
        <dbReference type="ARBA" id="ARBA00022617"/>
    </source>
</evidence>
<evidence type="ECO:0000256" key="3">
    <source>
        <dbReference type="ARBA" id="ARBA00022448"/>
    </source>
</evidence>
<protein>
    <recommendedName>
        <fullName evidence="14">Bifunctional cytochrome P450/NADPH--P450 reductase</fullName>
    </recommendedName>
    <domain>
        <recommendedName>
            <fullName evidence="14">Cytochrome P450</fullName>
            <ecNumber evidence="14">1.14.14.1</ecNumber>
        </recommendedName>
    </domain>
    <domain>
        <recommendedName>
            <fullName evidence="14">NADPH--cytochrome P450 reductase</fullName>
            <ecNumber evidence="14">1.6.2.4</ecNumber>
        </recommendedName>
    </domain>
</protein>
<dbReference type="FunFam" id="1.10.630.10:FF:000040">
    <property type="entry name" value="Bifunctional cytochrome P450/NADPH--P450 reductase"/>
    <property type="match status" value="1"/>
</dbReference>
<comment type="cofactor">
    <cofactor evidence="14">
        <name>FAD</name>
        <dbReference type="ChEBI" id="CHEBI:57692"/>
    </cofactor>
    <cofactor evidence="14">
        <name>FMN</name>
        <dbReference type="ChEBI" id="CHEBI:58210"/>
    </cofactor>
</comment>
<evidence type="ECO:0000256" key="2">
    <source>
        <dbReference type="ARBA" id="ARBA00010018"/>
    </source>
</evidence>
<dbReference type="PANTHER" id="PTHR19384">
    <property type="entry name" value="NITRIC OXIDE SYNTHASE-RELATED"/>
    <property type="match status" value="1"/>
</dbReference>
<dbReference type="PROSITE" id="PS50902">
    <property type="entry name" value="FLAVODOXIN_LIKE"/>
    <property type="match status" value="1"/>
</dbReference>